<keyword evidence="2" id="KW-1133">Transmembrane helix</keyword>
<gene>
    <name evidence="3" type="ORF">EAF64_19575</name>
</gene>
<keyword evidence="2" id="KW-0472">Membrane</keyword>
<keyword evidence="4" id="KW-1185">Reference proteome</keyword>
<reference evidence="3 4" key="1">
    <citation type="submission" date="2019-01" db="EMBL/GenBank/DDBJ databases">
        <title>Halorientalis sp. F13-25 a new haloarchaeum isolated from hypersaline water.</title>
        <authorList>
            <person name="Ana D.-V."/>
            <person name="Cristina S.-P."/>
            <person name="Antonio V."/>
        </authorList>
    </citation>
    <scope>NUCLEOTIDE SEQUENCE [LARGE SCALE GENOMIC DNA]</scope>
    <source>
        <strain evidence="3 4">F13-25</strain>
    </source>
</reference>
<evidence type="ECO:0000256" key="2">
    <source>
        <dbReference type="SAM" id="Phobius"/>
    </source>
</evidence>
<feature type="region of interest" description="Disordered" evidence="1">
    <location>
        <begin position="174"/>
        <end position="225"/>
    </location>
</feature>
<proteinExistence type="predicted"/>
<evidence type="ECO:0000313" key="4">
    <source>
        <dbReference type="Proteomes" id="UP000289691"/>
    </source>
</evidence>
<name>A0A498KZC3_9EURY</name>
<feature type="transmembrane region" description="Helical" evidence="2">
    <location>
        <begin position="89"/>
        <end position="115"/>
    </location>
</feature>
<feature type="compositionally biased region" description="Low complexity" evidence="1">
    <location>
        <begin position="191"/>
        <end position="207"/>
    </location>
</feature>
<dbReference type="Pfam" id="PF19609">
    <property type="entry name" value="DUF6114"/>
    <property type="match status" value="1"/>
</dbReference>
<sequence length="225" mass="23660">MVTSSGDGSSVRDWLADPRGAFRRWRRPRPMLGSALLLLGAAIIGWVPIQFAAELLFVGGAFTIVGLFFASLVAFCGLAALAKPEFASIFGVFGIAFATLSLVGALGGFFVGMIVATAGGVLCYAWEPPAESGVDVKTVAEASEFIWGGTSEFIWGGTSGFIWGKTSEFIWQTDEEEADEDDEAGGEDDLGLGLDLSEADGASTADAADADDEIETGDLDDRFKF</sequence>
<dbReference type="Proteomes" id="UP000289691">
    <property type="component" value="Unassembled WGS sequence"/>
</dbReference>
<accession>A0A498KZC3</accession>
<dbReference type="InterPro" id="IPR046096">
    <property type="entry name" value="DUF6114"/>
</dbReference>
<keyword evidence="2" id="KW-0812">Transmembrane</keyword>
<feature type="compositionally biased region" description="Acidic residues" evidence="1">
    <location>
        <begin position="174"/>
        <end position="190"/>
    </location>
</feature>
<comment type="caution">
    <text evidence="3">The sequence shown here is derived from an EMBL/GenBank/DDBJ whole genome shotgun (WGS) entry which is preliminary data.</text>
</comment>
<dbReference type="RefSeq" id="WP_129070669.1">
    <property type="nucleotide sequence ID" value="NZ_RDFA01000010.1"/>
</dbReference>
<evidence type="ECO:0000313" key="3">
    <source>
        <dbReference type="EMBL" id="RXK46280.1"/>
    </source>
</evidence>
<protein>
    <submittedName>
        <fullName evidence="3">Uncharacterized protein</fullName>
    </submittedName>
</protein>
<feature type="compositionally biased region" description="Acidic residues" evidence="1">
    <location>
        <begin position="208"/>
        <end position="218"/>
    </location>
</feature>
<evidence type="ECO:0000256" key="1">
    <source>
        <dbReference type="SAM" id="MobiDB-lite"/>
    </source>
</evidence>
<dbReference type="EMBL" id="RDFA01000010">
    <property type="protein sequence ID" value="RXK46280.1"/>
    <property type="molecule type" value="Genomic_DNA"/>
</dbReference>
<feature type="transmembrane region" description="Helical" evidence="2">
    <location>
        <begin position="31"/>
        <end position="49"/>
    </location>
</feature>
<feature type="transmembrane region" description="Helical" evidence="2">
    <location>
        <begin position="55"/>
        <end position="82"/>
    </location>
</feature>
<dbReference type="OrthoDB" id="238914at2157"/>
<organism evidence="3 4">
    <name type="scientific">Halorientalis pallida</name>
    <dbReference type="NCBI Taxonomy" id="2479928"/>
    <lineage>
        <taxon>Archaea</taxon>
        <taxon>Methanobacteriati</taxon>
        <taxon>Methanobacteriota</taxon>
        <taxon>Stenosarchaea group</taxon>
        <taxon>Halobacteria</taxon>
        <taxon>Halobacteriales</taxon>
        <taxon>Haloarculaceae</taxon>
        <taxon>Halorientalis</taxon>
    </lineage>
</organism>
<dbReference type="AlphaFoldDB" id="A0A498KZC3"/>